<feature type="compositionally biased region" description="Basic and acidic residues" evidence="2">
    <location>
        <begin position="20"/>
        <end position="31"/>
    </location>
</feature>
<reference evidence="3 4" key="1">
    <citation type="submission" date="2017-06" db="EMBL/GenBank/DDBJ databases">
        <title>Ant-infecting Ophiocordyceps genomes reveal a high diversity of potential behavioral manipulation genes and a possible major role for enterotoxins.</title>
        <authorList>
            <person name="De Bekker C."/>
            <person name="Evans H.C."/>
            <person name="Brachmann A."/>
            <person name="Hughes D.P."/>
        </authorList>
    </citation>
    <scope>NUCLEOTIDE SEQUENCE [LARGE SCALE GENOMIC DNA]</scope>
    <source>
        <strain evidence="3 4">Map64</strain>
    </source>
</reference>
<comment type="caution">
    <text evidence="3">The sequence shown here is derived from an EMBL/GenBank/DDBJ whole genome shotgun (WGS) entry which is preliminary data.</text>
</comment>
<keyword evidence="4" id="KW-1185">Reference proteome</keyword>
<feature type="region of interest" description="Disordered" evidence="2">
    <location>
        <begin position="1"/>
        <end position="40"/>
    </location>
</feature>
<protein>
    <submittedName>
        <fullName evidence="3">Uncharacterized protein</fullName>
    </submittedName>
</protein>
<gene>
    <name evidence="3" type="ORF">CDD81_356</name>
</gene>
<feature type="compositionally biased region" description="Polar residues" evidence="2">
    <location>
        <begin position="172"/>
        <end position="182"/>
    </location>
</feature>
<organism evidence="3 4">
    <name type="scientific">Ophiocordyceps australis</name>
    <dbReference type="NCBI Taxonomy" id="1399860"/>
    <lineage>
        <taxon>Eukaryota</taxon>
        <taxon>Fungi</taxon>
        <taxon>Dikarya</taxon>
        <taxon>Ascomycota</taxon>
        <taxon>Pezizomycotina</taxon>
        <taxon>Sordariomycetes</taxon>
        <taxon>Hypocreomycetidae</taxon>
        <taxon>Hypocreales</taxon>
        <taxon>Ophiocordycipitaceae</taxon>
        <taxon>Ophiocordyceps</taxon>
    </lineage>
</organism>
<proteinExistence type="predicted"/>
<sequence length="327" mass="37109">MESFPPLRPSAPSEIQGPLPHEEGYLDHLGDSTDQQGHSARIQGSEIDDCLVDANSLLEQEYEEIKTSFTKGFEIYQDQPSFFQHNFRHRFIRATPSRAEACRRKFSRRLMASELHPKPHEAQLDNDMMPLQQQTQSLFDSKPTSPDSSTPTTLEQSLIEYDDLDAEPPTSPLNHQSPSSIDTPLDQYQHLSEMDYQPHSVSTQTPSTPLIMSIDIDQSPQGESTSSDDAKHDDDTSLEDLVYNPLWIPISHLSDASHSQLLEIIDGLQRHLAQVLEQSQKVEQESDQWRNKYIACLNQNHQLARALSMEQQRKLEAGIARGQRAAR</sequence>
<feature type="coiled-coil region" evidence="1">
    <location>
        <begin position="265"/>
        <end position="292"/>
    </location>
</feature>
<dbReference type="Proteomes" id="UP000226192">
    <property type="component" value="Unassembled WGS sequence"/>
</dbReference>
<keyword evidence="1" id="KW-0175">Coiled coil</keyword>
<dbReference type="AlphaFoldDB" id="A0A2C5XG72"/>
<evidence type="ECO:0000313" key="3">
    <source>
        <dbReference type="EMBL" id="PHH61448.1"/>
    </source>
</evidence>
<evidence type="ECO:0000256" key="1">
    <source>
        <dbReference type="SAM" id="Coils"/>
    </source>
</evidence>
<evidence type="ECO:0000256" key="2">
    <source>
        <dbReference type="SAM" id="MobiDB-lite"/>
    </source>
</evidence>
<dbReference type="OrthoDB" id="10422379at2759"/>
<name>A0A2C5XG72_9HYPO</name>
<dbReference type="EMBL" id="NJET01000103">
    <property type="protein sequence ID" value="PHH61448.1"/>
    <property type="molecule type" value="Genomic_DNA"/>
</dbReference>
<accession>A0A2C5XG72</accession>
<feature type="region of interest" description="Disordered" evidence="2">
    <location>
        <begin position="164"/>
        <end position="184"/>
    </location>
</feature>
<evidence type="ECO:0000313" key="4">
    <source>
        <dbReference type="Proteomes" id="UP000226192"/>
    </source>
</evidence>